<accession>A0A268AB17</accession>
<gene>
    <name evidence="1" type="ORF">CHH64_09295</name>
</gene>
<name>A0A268AB17_9BACI</name>
<organism evidence="1 2">
    <name type="scientific">Terribacillus saccharophilus</name>
    <dbReference type="NCBI Taxonomy" id="361277"/>
    <lineage>
        <taxon>Bacteria</taxon>
        <taxon>Bacillati</taxon>
        <taxon>Bacillota</taxon>
        <taxon>Bacilli</taxon>
        <taxon>Bacillales</taxon>
        <taxon>Bacillaceae</taxon>
        <taxon>Terribacillus</taxon>
    </lineage>
</organism>
<dbReference type="AlphaFoldDB" id="A0A268AB17"/>
<evidence type="ECO:0000313" key="2">
    <source>
        <dbReference type="Proteomes" id="UP000216013"/>
    </source>
</evidence>
<evidence type="ECO:0000313" key="1">
    <source>
        <dbReference type="EMBL" id="PAD21323.1"/>
    </source>
</evidence>
<proteinExistence type="predicted"/>
<evidence type="ECO:0008006" key="3">
    <source>
        <dbReference type="Google" id="ProtNLM"/>
    </source>
</evidence>
<dbReference type="EMBL" id="NPBV01000015">
    <property type="protein sequence ID" value="PAD21323.1"/>
    <property type="molecule type" value="Genomic_DNA"/>
</dbReference>
<sequence length="199" mass="22854">MLLRNRRVYQVNGNGDKAALHREQKVPPKEARERADNWLWDQEVLRVFVDASELKRQGIFGLGAIYIGQGCTFVKSKKHYNSSMQTVSIYGEIMAVDFALQHLDFVMNDNLITAPSKVIINSDWNGIDLVHDEDMLLEKFPTINDVAKKINKKLELFSHSNPDIDLIVSYLNSDEKRYNPFYKAAHNASRKAIGLSRMR</sequence>
<comment type="caution">
    <text evidence="1">The sequence shown here is derived from an EMBL/GenBank/DDBJ whole genome shotgun (WGS) entry which is preliminary data.</text>
</comment>
<protein>
    <recommendedName>
        <fullName evidence="3">RNase H type-1 domain-containing protein</fullName>
    </recommendedName>
</protein>
<reference evidence="1 2" key="1">
    <citation type="submission" date="2017-07" db="EMBL/GenBank/DDBJ databases">
        <title>Isolation and whole genome analysis of endospore-forming bacteria from heroin.</title>
        <authorList>
            <person name="Kalinowski J."/>
            <person name="Ahrens B."/>
            <person name="Al-Dilaimi A."/>
            <person name="Winkler A."/>
            <person name="Wibberg D."/>
            <person name="Schleenbecker U."/>
            <person name="Ruckert C."/>
            <person name="Wolfel R."/>
            <person name="Grass G."/>
        </authorList>
    </citation>
    <scope>NUCLEOTIDE SEQUENCE [LARGE SCALE GENOMIC DNA]</scope>
    <source>
        <strain evidence="1 2">7528</strain>
    </source>
</reference>
<dbReference type="Proteomes" id="UP000216013">
    <property type="component" value="Unassembled WGS sequence"/>
</dbReference>